<protein>
    <submittedName>
        <fullName evidence="2">Polysaccharide pyruvyl transferase family protein</fullName>
    </submittedName>
</protein>
<feature type="domain" description="Polysaccharide pyruvyl transferase" evidence="1">
    <location>
        <begin position="17"/>
        <end position="334"/>
    </location>
</feature>
<organism evidence="2 3">
    <name type="scientific">Kribbella sancticallisti</name>
    <dbReference type="NCBI Taxonomy" id="460087"/>
    <lineage>
        <taxon>Bacteria</taxon>
        <taxon>Bacillati</taxon>
        <taxon>Actinomycetota</taxon>
        <taxon>Actinomycetes</taxon>
        <taxon>Propionibacteriales</taxon>
        <taxon>Kribbellaceae</taxon>
        <taxon>Kribbella</taxon>
    </lineage>
</organism>
<sequence>MNRAPRIAILGLLGSGNLGNHGSLDAMLQFLRAEHPDSQITCVCSGPAEVERQYGIPSFSITWYHPGRAGRSRLVTIALKAFGKVADLVRTPRWVRRYDIVIIPGMGVLETTLQLQPWGWPYALFLVFAWARVFGVRTALVSVGANVPRERSIRMLFAGTAKFASYRSFRDTDSRDALRQMGLDAGADAIYPDLAFALPLPKPADAPVIAPTVRTVGLGVMAYRGTNADRSRSGEVYEAYVRKMIDFSRWLVDQGYRVRLLTGDPSDEAVVSAVVDDLRRTRPGVVDALLIREPAESLSELMEQMAGVDLVVASRYHNVLSALKLSKPTISISYARKNDILMEDMRLGEFRQPIQSLDVQRLIEQFRALEARASRLEPEMHRRNAEYVKLLEQQNAALSATLFGAAAPKRSAAGGAESKEA</sequence>
<dbReference type="PANTHER" id="PTHR36836">
    <property type="entry name" value="COLANIC ACID BIOSYNTHESIS PROTEIN WCAK"/>
    <property type="match status" value="1"/>
</dbReference>
<dbReference type="Proteomes" id="UP001500393">
    <property type="component" value="Unassembled WGS sequence"/>
</dbReference>
<keyword evidence="2" id="KW-0808">Transferase</keyword>
<evidence type="ECO:0000313" key="2">
    <source>
        <dbReference type="EMBL" id="GAA1561491.1"/>
    </source>
</evidence>
<dbReference type="Pfam" id="PF04230">
    <property type="entry name" value="PS_pyruv_trans"/>
    <property type="match status" value="1"/>
</dbReference>
<gene>
    <name evidence="2" type="ORF">GCM10009789_13430</name>
</gene>
<dbReference type="RefSeq" id="WP_344210904.1">
    <property type="nucleotide sequence ID" value="NZ_BAAAOS010000010.1"/>
</dbReference>
<dbReference type="EMBL" id="BAAAOS010000010">
    <property type="protein sequence ID" value="GAA1561491.1"/>
    <property type="molecule type" value="Genomic_DNA"/>
</dbReference>
<dbReference type="InterPro" id="IPR007345">
    <property type="entry name" value="Polysacch_pyruvyl_Trfase"/>
</dbReference>
<dbReference type="PANTHER" id="PTHR36836:SF1">
    <property type="entry name" value="COLANIC ACID BIOSYNTHESIS PROTEIN WCAK"/>
    <property type="match status" value="1"/>
</dbReference>
<accession>A0ABN2CPG6</accession>
<reference evidence="2 3" key="1">
    <citation type="journal article" date="2019" name="Int. J. Syst. Evol. Microbiol.">
        <title>The Global Catalogue of Microorganisms (GCM) 10K type strain sequencing project: providing services to taxonomists for standard genome sequencing and annotation.</title>
        <authorList>
            <consortium name="The Broad Institute Genomics Platform"/>
            <consortium name="The Broad Institute Genome Sequencing Center for Infectious Disease"/>
            <person name="Wu L."/>
            <person name="Ma J."/>
        </authorList>
    </citation>
    <scope>NUCLEOTIDE SEQUENCE [LARGE SCALE GENOMIC DNA]</scope>
    <source>
        <strain evidence="2 3">JCM 14969</strain>
    </source>
</reference>
<keyword evidence="3" id="KW-1185">Reference proteome</keyword>
<proteinExistence type="predicted"/>
<dbReference type="GO" id="GO:0016740">
    <property type="term" value="F:transferase activity"/>
    <property type="evidence" value="ECO:0007669"/>
    <property type="project" value="UniProtKB-KW"/>
</dbReference>
<evidence type="ECO:0000259" key="1">
    <source>
        <dbReference type="Pfam" id="PF04230"/>
    </source>
</evidence>
<evidence type="ECO:0000313" key="3">
    <source>
        <dbReference type="Proteomes" id="UP001500393"/>
    </source>
</evidence>
<name>A0ABN2CPG6_9ACTN</name>
<comment type="caution">
    <text evidence="2">The sequence shown here is derived from an EMBL/GenBank/DDBJ whole genome shotgun (WGS) entry which is preliminary data.</text>
</comment>